<reference evidence="5 6" key="1">
    <citation type="submission" date="2018-10" db="EMBL/GenBank/DDBJ databases">
        <authorList>
            <person name="Chen W.-M."/>
        </authorList>
    </citation>
    <scope>NUCLEOTIDE SEQUENCE [LARGE SCALE GENOMIC DNA]</scope>
    <source>
        <strain evidence="5 6">H-5</strain>
    </source>
</reference>
<dbReference type="EMBL" id="RJVP01000003">
    <property type="protein sequence ID" value="ROH86382.1"/>
    <property type="molecule type" value="Genomic_DNA"/>
</dbReference>
<proteinExistence type="predicted"/>
<evidence type="ECO:0000259" key="4">
    <source>
        <dbReference type="Pfam" id="PF05433"/>
    </source>
</evidence>
<evidence type="ECO:0000256" key="1">
    <source>
        <dbReference type="ARBA" id="ARBA00004370"/>
    </source>
</evidence>
<feature type="region of interest" description="Disordered" evidence="3">
    <location>
        <begin position="159"/>
        <end position="197"/>
    </location>
</feature>
<dbReference type="InterPro" id="IPR051407">
    <property type="entry name" value="Bact_OM_lipoprot/Surf_antigen"/>
</dbReference>
<dbReference type="PANTHER" id="PTHR35603">
    <property type="match status" value="1"/>
</dbReference>
<evidence type="ECO:0000256" key="3">
    <source>
        <dbReference type="SAM" id="MobiDB-lite"/>
    </source>
</evidence>
<dbReference type="PANTHER" id="PTHR35603:SF2">
    <property type="entry name" value="OUTER MEMBRANE LIPOPROTEIN"/>
    <property type="match status" value="1"/>
</dbReference>
<protein>
    <submittedName>
        <fullName evidence="5">Glycine zipper 2TM domain-containing protein</fullName>
    </submittedName>
</protein>
<organism evidence="5 6">
    <name type="scientific">Pseudomethylobacillus aquaticus</name>
    <dbReference type="NCBI Taxonomy" id="2676064"/>
    <lineage>
        <taxon>Bacteria</taxon>
        <taxon>Pseudomonadati</taxon>
        <taxon>Pseudomonadota</taxon>
        <taxon>Betaproteobacteria</taxon>
        <taxon>Nitrosomonadales</taxon>
        <taxon>Methylophilaceae</taxon>
        <taxon>Pseudomethylobacillus</taxon>
    </lineage>
</organism>
<accession>A0A3N0V1A1</accession>
<dbReference type="Pfam" id="PF05433">
    <property type="entry name" value="Rick_17kDa_Anti"/>
    <property type="match status" value="1"/>
</dbReference>
<feature type="domain" description="Glycine zipper 2TM" evidence="4">
    <location>
        <begin position="58"/>
        <end position="98"/>
    </location>
</feature>
<comment type="caution">
    <text evidence="5">The sequence shown here is derived from an EMBL/GenBank/DDBJ whole genome shotgun (WGS) entry which is preliminary data.</text>
</comment>
<name>A0A3N0V1A1_9PROT</name>
<dbReference type="GO" id="GO:0019867">
    <property type="term" value="C:outer membrane"/>
    <property type="evidence" value="ECO:0007669"/>
    <property type="project" value="InterPro"/>
</dbReference>
<sequence>MAPALLATGLTTSAMADDVYYDSARVLSVTPQTERVRYVTQDCHTDYVEQRYQERSPAGAILGGIAGGLLGAQIGKGNGRIAGAAVGAGVGAMVGDRVDNSNSRVYSESRPVQRCVDVENWRTETSGYHVEYRYNGRNYTTFTQQPPGDRIQVRVAVSDDYGSRGGSRVSYDEPGYGQRPGYGDGRPPHPNNHRRYW</sequence>
<keyword evidence="2" id="KW-0472">Membrane</keyword>
<dbReference type="AlphaFoldDB" id="A0A3N0V1A1"/>
<dbReference type="Proteomes" id="UP000275137">
    <property type="component" value="Unassembled WGS sequence"/>
</dbReference>
<gene>
    <name evidence="5" type="ORF">ED236_07130</name>
</gene>
<evidence type="ECO:0000313" key="5">
    <source>
        <dbReference type="EMBL" id="ROH86382.1"/>
    </source>
</evidence>
<keyword evidence="6" id="KW-1185">Reference proteome</keyword>
<evidence type="ECO:0000256" key="2">
    <source>
        <dbReference type="ARBA" id="ARBA00023136"/>
    </source>
</evidence>
<comment type="subcellular location">
    <subcellularLocation>
        <location evidence="1">Membrane</location>
    </subcellularLocation>
</comment>
<evidence type="ECO:0000313" key="6">
    <source>
        <dbReference type="Proteomes" id="UP000275137"/>
    </source>
</evidence>
<dbReference type="InterPro" id="IPR008816">
    <property type="entry name" value="Gly_zipper_2TM_dom"/>
</dbReference>